<reference evidence="4 5" key="1">
    <citation type="submission" date="2019-02" db="EMBL/GenBank/DDBJ databases">
        <title>Genomic Encyclopedia of Type Strains, Phase IV (KMG-IV): sequencing the most valuable type-strain genomes for metagenomic binning, comparative biology and taxonomic classification.</title>
        <authorList>
            <person name="Goeker M."/>
        </authorList>
    </citation>
    <scope>NUCLEOTIDE SEQUENCE [LARGE SCALE GENOMIC DNA]</scope>
    <source>
        <strain evidence="4 5">DSM 16618</strain>
    </source>
</reference>
<dbReference type="InterPro" id="IPR002104">
    <property type="entry name" value="Integrase_catalytic"/>
</dbReference>
<dbReference type="SUPFAM" id="SSF56349">
    <property type="entry name" value="DNA breaking-rejoining enzymes"/>
    <property type="match status" value="1"/>
</dbReference>
<dbReference type="Pfam" id="PF00589">
    <property type="entry name" value="Phage_integrase"/>
    <property type="match status" value="1"/>
</dbReference>
<dbReference type="PANTHER" id="PTHR30349:SF93">
    <property type="entry name" value="FELS-2 PROPHAGE PROTEIN"/>
    <property type="match status" value="1"/>
</dbReference>
<dbReference type="Gene3D" id="1.10.443.10">
    <property type="entry name" value="Intergrase catalytic core"/>
    <property type="match status" value="1"/>
</dbReference>
<protein>
    <submittedName>
        <fullName evidence="4">Site-specific recombinase XerD</fullName>
    </submittedName>
</protein>
<evidence type="ECO:0000313" key="5">
    <source>
        <dbReference type="Proteomes" id="UP000292039"/>
    </source>
</evidence>
<evidence type="ECO:0000313" key="4">
    <source>
        <dbReference type="EMBL" id="RZS67335.1"/>
    </source>
</evidence>
<dbReference type="RefSeq" id="WP_130487413.1">
    <property type="nucleotide sequence ID" value="NZ_CBCSEB010000008.1"/>
</dbReference>
<dbReference type="InterPro" id="IPR057084">
    <property type="entry name" value="Int_N"/>
</dbReference>
<dbReference type="CDD" id="cd00796">
    <property type="entry name" value="INT_Rci_Hp1_C"/>
    <property type="match status" value="1"/>
</dbReference>
<sequence length="335" mass="38358">MALQKTESGWLVDIQPGGRGGRRFRKTFRTQAEAKSWEAWIKTQVNLATDWEPEKRDMRRLSSLVDLWYSHHGTGLAAGHDTFKRLKAMTAAMGDPAVDLFSVNTFVAYRTKRLDAGISANNMNREHAYLRAMFNELARLGYWNKPNPLGKLRQFRVQEAELTYLTDEQIVRLLGELRASRNPHVELITRLCLATGARWSEVESMRESQVHDGFIQFARTKSTKTRAVPIDRELVDEVRKHNQRHGTLGKIFASSMPAFRMALERSKITLPDGQMTHVLRHTFASHFMMNGGNILTLQRILGHSTVTVTMRYAHLSPDHLQEARALNPLTRLTLR</sequence>
<comment type="caution">
    <text evidence="4">The sequence shown here is derived from an EMBL/GenBank/DDBJ whole genome shotgun (WGS) entry which is preliminary data.</text>
</comment>
<evidence type="ECO:0000256" key="1">
    <source>
        <dbReference type="ARBA" id="ARBA00022908"/>
    </source>
</evidence>
<dbReference type="EMBL" id="SGWZ01000004">
    <property type="protein sequence ID" value="RZS67335.1"/>
    <property type="molecule type" value="Genomic_DNA"/>
</dbReference>
<dbReference type="InterPro" id="IPR011010">
    <property type="entry name" value="DNA_brk_join_enz"/>
</dbReference>
<organism evidence="4 5">
    <name type="scientific">Kerstersia gyiorum</name>
    <dbReference type="NCBI Taxonomy" id="206506"/>
    <lineage>
        <taxon>Bacteria</taxon>
        <taxon>Pseudomonadati</taxon>
        <taxon>Pseudomonadota</taxon>
        <taxon>Betaproteobacteria</taxon>
        <taxon>Burkholderiales</taxon>
        <taxon>Alcaligenaceae</taxon>
        <taxon>Kerstersia</taxon>
    </lineage>
</organism>
<dbReference type="GO" id="GO:0006310">
    <property type="term" value="P:DNA recombination"/>
    <property type="evidence" value="ECO:0007669"/>
    <property type="project" value="UniProtKB-KW"/>
</dbReference>
<dbReference type="InterPro" id="IPR050090">
    <property type="entry name" value="Tyrosine_recombinase_XerCD"/>
</dbReference>
<gene>
    <name evidence="4" type="ORF">EV679_2549</name>
</gene>
<dbReference type="PANTHER" id="PTHR30349">
    <property type="entry name" value="PHAGE INTEGRASE-RELATED"/>
    <property type="match status" value="1"/>
</dbReference>
<evidence type="ECO:0000256" key="2">
    <source>
        <dbReference type="ARBA" id="ARBA00023172"/>
    </source>
</evidence>
<dbReference type="Proteomes" id="UP000292039">
    <property type="component" value="Unassembled WGS sequence"/>
</dbReference>
<dbReference type="GO" id="GO:0003677">
    <property type="term" value="F:DNA binding"/>
    <property type="evidence" value="ECO:0007669"/>
    <property type="project" value="InterPro"/>
</dbReference>
<dbReference type="PROSITE" id="PS51898">
    <property type="entry name" value="TYR_RECOMBINASE"/>
    <property type="match status" value="1"/>
</dbReference>
<dbReference type="InterPro" id="IPR013762">
    <property type="entry name" value="Integrase-like_cat_sf"/>
</dbReference>
<keyword evidence="1" id="KW-0229">DNA integration</keyword>
<name>A0A4Q7MGE7_9BURK</name>
<dbReference type="AlphaFoldDB" id="A0A4Q7MGE7"/>
<dbReference type="Pfam" id="PF24624">
    <property type="entry name" value="Int_N"/>
    <property type="match status" value="1"/>
</dbReference>
<dbReference type="GO" id="GO:0015074">
    <property type="term" value="P:DNA integration"/>
    <property type="evidence" value="ECO:0007669"/>
    <property type="project" value="UniProtKB-KW"/>
</dbReference>
<keyword evidence="2" id="KW-0233">DNA recombination</keyword>
<accession>A0A4Q7MGE7</accession>
<proteinExistence type="predicted"/>
<feature type="domain" description="Tyr recombinase" evidence="3">
    <location>
        <begin position="160"/>
        <end position="325"/>
    </location>
</feature>
<evidence type="ECO:0000259" key="3">
    <source>
        <dbReference type="PROSITE" id="PS51898"/>
    </source>
</evidence>